<evidence type="ECO:0000256" key="1">
    <source>
        <dbReference type="ARBA" id="ARBA00004167"/>
    </source>
</evidence>
<evidence type="ECO:0000313" key="9">
    <source>
        <dbReference type="Proteomes" id="UP000631114"/>
    </source>
</evidence>
<dbReference type="InterPro" id="IPR007656">
    <property type="entry name" value="GTD-bd"/>
</dbReference>
<keyword evidence="2" id="KW-0812">Transmembrane</keyword>
<accession>A0A835HZR1</accession>
<comment type="subcellular location">
    <subcellularLocation>
        <location evidence="1">Membrane</location>
        <topology evidence="1">Single-pass membrane protein</topology>
    </subcellularLocation>
</comment>
<name>A0A835HZR1_9MAGN</name>
<feature type="region of interest" description="Disordered" evidence="6">
    <location>
        <begin position="326"/>
        <end position="345"/>
    </location>
</feature>
<comment type="caution">
    <text evidence="8">The sequence shown here is derived from an EMBL/GenBank/DDBJ whole genome shotgun (WGS) entry which is preliminary data.</text>
</comment>
<keyword evidence="4" id="KW-0472">Membrane</keyword>
<evidence type="ECO:0000313" key="8">
    <source>
        <dbReference type="EMBL" id="KAF9609090.1"/>
    </source>
</evidence>
<proteinExistence type="predicted"/>
<feature type="non-terminal residue" evidence="8">
    <location>
        <position position="1"/>
    </location>
</feature>
<protein>
    <recommendedName>
        <fullName evidence="7">GTD-binding domain-containing protein</fullName>
    </recommendedName>
</protein>
<evidence type="ECO:0000259" key="7">
    <source>
        <dbReference type="PROSITE" id="PS51775"/>
    </source>
</evidence>
<evidence type="ECO:0000256" key="2">
    <source>
        <dbReference type="ARBA" id="ARBA00022692"/>
    </source>
</evidence>
<dbReference type="PROSITE" id="PS51775">
    <property type="entry name" value="GTD_BINDING"/>
    <property type="match status" value="1"/>
</dbReference>
<keyword evidence="5" id="KW-0175">Coiled coil</keyword>
<evidence type="ECO:0000256" key="6">
    <source>
        <dbReference type="SAM" id="MobiDB-lite"/>
    </source>
</evidence>
<feature type="coiled-coil region" evidence="5">
    <location>
        <begin position="397"/>
        <end position="424"/>
    </location>
</feature>
<keyword evidence="3" id="KW-1133">Transmembrane helix</keyword>
<dbReference type="GO" id="GO:0016020">
    <property type="term" value="C:membrane"/>
    <property type="evidence" value="ECO:0007669"/>
    <property type="project" value="UniProtKB-SubCell"/>
</dbReference>
<dbReference type="OrthoDB" id="1853282at2759"/>
<dbReference type="EMBL" id="JADFTS010000004">
    <property type="protein sequence ID" value="KAF9609090.1"/>
    <property type="molecule type" value="Genomic_DNA"/>
</dbReference>
<dbReference type="Pfam" id="PF04576">
    <property type="entry name" value="Zein-binding"/>
    <property type="match status" value="1"/>
</dbReference>
<keyword evidence="9" id="KW-1185">Reference proteome</keyword>
<sequence length="472" mass="53212">KKDQVLVEKSSIHRCSCCGEPLRIKTSFLKPLSIQSQASNGGVPKAPAPSPRLLAPTKNEESRGVDPLPHVRYTELKFLPDTESEIPEDDDRTGKEDTKAVMEPLLTESQEHGEEACKTPSYVRANRLLNFVLTDSATASPRDLERPFRKLLPEKSEGSSDALELNTSSESDGDIILYHLKKQVRLDRKSLIALYMELDEERSASAIAANQAMAMITRLQAEKAAMQMEALQYQRMMEEQAEYDQEAVQVMKGLLAKRDEEIKVLEGEVKVYKQRLGDEAFDIEGCKAQADDDYHKFKYISQTSFSQISECGSLPANLNYEVEDFKRSSDQTGPSEGDNCLGIAEDPLRDHESERLYILERLRVLKKIHSAKIGAHSELQSSDISNLEEECRGDGGNTVLTLEISNLSKRLEAIEKDRELLKHAFQSLQKGDEGTQLLKEIAQQLRELRRVEKIRVEKDVEGTEVIKERESS</sequence>
<evidence type="ECO:0000256" key="5">
    <source>
        <dbReference type="SAM" id="Coils"/>
    </source>
</evidence>
<dbReference type="GO" id="GO:0080115">
    <property type="term" value="F:myosin XI tail binding"/>
    <property type="evidence" value="ECO:0007669"/>
    <property type="project" value="UniProtKB-ARBA"/>
</dbReference>
<gene>
    <name evidence="8" type="ORF">IFM89_013344</name>
</gene>
<evidence type="ECO:0000256" key="3">
    <source>
        <dbReference type="ARBA" id="ARBA00022989"/>
    </source>
</evidence>
<organism evidence="8 9">
    <name type="scientific">Coptis chinensis</name>
    <dbReference type="NCBI Taxonomy" id="261450"/>
    <lineage>
        <taxon>Eukaryota</taxon>
        <taxon>Viridiplantae</taxon>
        <taxon>Streptophyta</taxon>
        <taxon>Embryophyta</taxon>
        <taxon>Tracheophyta</taxon>
        <taxon>Spermatophyta</taxon>
        <taxon>Magnoliopsida</taxon>
        <taxon>Ranunculales</taxon>
        <taxon>Ranunculaceae</taxon>
        <taxon>Coptidoideae</taxon>
        <taxon>Coptis</taxon>
    </lineage>
</organism>
<dbReference type="PANTHER" id="PTHR31448:SF9">
    <property type="entry name" value="MYOSIN-BINDING PROTEIN 6-RELATED"/>
    <property type="match status" value="1"/>
</dbReference>
<feature type="region of interest" description="Disordered" evidence="6">
    <location>
        <begin position="36"/>
        <end position="68"/>
    </location>
</feature>
<feature type="domain" description="GTD-binding" evidence="7">
    <location>
        <begin position="175"/>
        <end position="273"/>
    </location>
</feature>
<reference evidence="8 9" key="1">
    <citation type="submission" date="2020-10" db="EMBL/GenBank/DDBJ databases">
        <title>The Coptis chinensis genome and diversification of protoberbering-type alkaloids.</title>
        <authorList>
            <person name="Wang B."/>
            <person name="Shu S."/>
            <person name="Song C."/>
            <person name="Liu Y."/>
        </authorList>
    </citation>
    <scope>NUCLEOTIDE SEQUENCE [LARGE SCALE GENOMIC DNA]</scope>
    <source>
        <strain evidence="8">HL-2020</strain>
        <tissue evidence="8">Leaf</tissue>
    </source>
</reference>
<dbReference type="PANTHER" id="PTHR31448">
    <property type="entry name" value="MYOSIN-BINDING PROTEIN 2"/>
    <property type="match status" value="1"/>
</dbReference>
<dbReference type="Proteomes" id="UP000631114">
    <property type="component" value="Unassembled WGS sequence"/>
</dbReference>
<feature type="coiled-coil region" evidence="5">
    <location>
        <begin position="209"/>
        <end position="275"/>
    </location>
</feature>
<evidence type="ECO:0000256" key="4">
    <source>
        <dbReference type="ARBA" id="ARBA00023136"/>
    </source>
</evidence>
<dbReference type="AlphaFoldDB" id="A0A835HZR1"/>
<dbReference type="InterPro" id="IPR039306">
    <property type="entry name" value="MYOB"/>
</dbReference>